<feature type="transmembrane region" description="Helical" evidence="8">
    <location>
        <begin position="163"/>
        <end position="184"/>
    </location>
</feature>
<dbReference type="GO" id="GO:0008137">
    <property type="term" value="F:NADH dehydrogenase (ubiquinone) activity"/>
    <property type="evidence" value="ECO:0007669"/>
    <property type="project" value="InterPro"/>
</dbReference>
<feature type="transmembrane region" description="Helical" evidence="8">
    <location>
        <begin position="274"/>
        <end position="291"/>
    </location>
</feature>
<keyword evidence="2" id="KW-1003">Cell membrane</keyword>
<feature type="domain" description="NADH:quinone oxidoreductase/Mrp antiporter transmembrane" evidence="9">
    <location>
        <begin position="127"/>
        <end position="417"/>
    </location>
</feature>
<name>C0GJ40_DETAL</name>
<feature type="transmembrane region" description="Helical" evidence="8">
    <location>
        <begin position="406"/>
        <end position="431"/>
    </location>
</feature>
<dbReference type="PANTHER" id="PTHR42682">
    <property type="entry name" value="HYDROGENASE-4 COMPONENT F"/>
    <property type="match status" value="1"/>
</dbReference>
<dbReference type="STRING" id="555088.DealDRAFT_2499"/>
<sequence>MHLLPGITVIVPFIFAIFLLVFCRRNEAAMKVMALAGSVLSFLSSAVMLPALASGQTLGTGMHYMSFPLAISFQADGISIFFAVIFSFCFMLAFIYSFGYLGHGHGKLRYYVLMLCSQGSILGVVMAYSLFGLFLFFELMAIISYVLVIHEEDDKAMYAGSKYLFMTIVAGLAIFFGLAVTYFLGGRLDFVAGGYIEASPLVGYALFAFLIGFGLKAGMFPLHIWLPDAHPAAPAAVSALLSGCMIKTGAYGFIRLIHYVFTVEAVQSIGFDTILLWLSVITILLGSALALQQDQLKRRLAYSSVAQIGYVLLGIAMLSEQALMGALFHIFSHALMKGALFLCAGAIMVQTGKKYISEMRGIGYEMPVTMLAFTLAAVTMVGIPPFNAFISKWHLAMASLDSGQTFLVAVLIVSSLLNALYYFPIVVNAFFARDVMEPGSKKRHWLRDEVPAGMVWSTALLAVLCVAFAFIQPHWPVVFAAKISAVIF</sequence>
<dbReference type="OrthoDB" id="9807568at2"/>
<keyword evidence="4 8" id="KW-1133">Transmembrane helix</keyword>
<comment type="caution">
    <text evidence="10">The sequence shown here is derived from an EMBL/GenBank/DDBJ whole genome shotgun (WGS) entry which is preliminary data.</text>
</comment>
<dbReference type="InterPro" id="IPR052175">
    <property type="entry name" value="ComplexI-like_HydComp"/>
</dbReference>
<dbReference type="GO" id="GO:0005886">
    <property type="term" value="C:plasma membrane"/>
    <property type="evidence" value="ECO:0007669"/>
    <property type="project" value="UniProtKB-SubCell"/>
</dbReference>
<evidence type="ECO:0000256" key="7">
    <source>
        <dbReference type="RuleBase" id="RU000320"/>
    </source>
</evidence>
<dbReference type="RefSeq" id="WP_008517949.1">
    <property type="nucleotide sequence ID" value="NZ_ACJM01000014.1"/>
</dbReference>
<dbReference type="Pfam" id="PF00361">
    <property type="entry name" value="Proton_antipo_M"/>
    <property type="match status" value="1"/>
</dbReference>
<dbReference type="InterPro" id="IPR001750">
    <property type="entry name" value="ND/Mrp_TM"/>
</dbReference>
<evidence type="ECO:0000256" key="6">
    <source>
        <dbReference type="ARBA" id="ARBA00023136"/>
    </source>
</evidence>
<comment type="subcellular location">
    <subcellularLocation>
        <location evidence="1">Cell membrane</location>
        <topology evidence="1">Multi-pass membrane protein</topology>
    </subcellularLocation>
    <subcellularLocation>
        <location evidence="7">Membrane</location>
        <topology evidence="7">Multi-pass membrane protein</topology>
    </subcellularLocation>
</comment>
<dbReference type="GO" id="GO:0042773">
    <property type="term" value="P:ATP synthesis coupled electron transport"/>
    <property type="evidence" value="ECO:0007669"/>
    <property type="project" value="InterPro"/>
</dbReference>
<evidence type="ECO:0000313" key="11">
    <source>
        <dbReference type="Proteomes" id="UP000006443"/>
    </source>
</evidence>
<accession>C0GJ40</accession>
<evidence type="ECO:0000256" key="3">
    <source>
        <dbReference type="ARBA" id="ARBA00022692"/>
    </source>
</evidence>
<evidence type="ECO:0000256" key="4">
    <source>
        <dbReference type="ARBA" id="ARBA00022989"/>
    </source>
</evidence>
<evidence type="ECO:0000256" key="8">
    <source>
        <dbReference type="SAM" id="Phobius"/>
    </source>
</evidence>
<keyword evidence="6 8" id="KW-0472">Membrane</keyword>
<feature type="transmembrane region" description="Helical" evidence="8">
    <location>
        <begin position="204"/>
        <end position="226"/>
    </location>
</feature>
<feature type="transmembrane region" description="Helical" evidence="8">
    <location>
        <begin position="35"/>
        <end position="58"/>
    </location>
</feature>
<organism evidence="10 11">
    <name type="scientific">Dethiobacter alkaliphilus AHT 1</name>
    <dbReference type="NCBI Taxonomy" id="555088"/>
    <lineage>
        <taxon>Bacteria</taxon>
        <taxon>Bacillati</taxon>
        <taxon>Bacillota</taxon>
        <taxon>Dethiobacteria</taxon>
        <taxon>Dethiobacterales</taxon>
        <taxon>Dethiobacteraceae</taxon>
        <taxon>Dethiobacter</taxon>
    </lineage>
</organism>
<feature type="transmembrane region" description="Helical" evidence="8">
    <location>
        <begin position="361"/>
        <end position="386"/>
    </location>
</feature>
<keyword evidence="5 10" id="KW-0560">Oxidoreductase</keyword>
<feature type="transmembrane region" description="Helical" evidence="8">
    <location>
        <begin position="452"/>
        <end position="471"/>
    </location>
</feature>
<dbReference type="Proteomes" id="UP000006443">
    <property type="component" value="Unassembled WGS sequence"/>
</dbReference>
<keyword evidence="3 7" id="KW-0812">Transmembrane</keyword>
<dbReference type="EMBL" id="ACJM01000014">
    <property type="protein sequence ID" value="EEG76673.1"/>
    <property type="molecule type" value="Genomic_DNA"/>
</dbReference>
<evidence type="ECO:0000256" key="1">
    <source>
        <dbReference type="ARBA" id="ARBA00004651"/>
    </source>
</evidence>
<evidence type="ECO:0000256" key="5">
    <source>
        <dbReference type="ARBA" id="ARBA00023002"/>
    </source>
</evidence>
<proteinExistence type="predicted"/>
<dbReference type="EC" id="1.6.99.5" evidence="10"/>
<feature type="transmembrane region" description="Helical" evidence="8">
    <location>
        <begin position="233"/>
        <end position="254"/>
    </location>
</feature>
<feature type="transmembrane region" description="Helical" evidence="8">
    <location>
        <begin position="330"/>
        <end position="349"/>
    </location>
</feature>
<protein>
    <submittedName>
        <fullName evidence="10">NADH dehydrogenase (Quinone)</fullName>
        <ecNumber evidence="10">1.6.99.5</ecNumber>
    </submittedName>
</protein>
<dbReference type="PRINTS" id="PR01437">
    <property type="entry name" value="NUOXDRDTASE4"/>
</dbReference>
<dbReference type="InterPro" id="IPR003918">
    <property type="entry name" value="NADH_UbQ_OxRdtase"/>
</dbReference>
<feature type="transmembrane region" description="Helical" evidence="8">
    <location>
        <begin position="6"/>
        <end position="23"/>
    </location>
</feature>
<dbReference type="AlphaFoldDB" id="C0GJ40"/>
<dbReference type="eggNOG" id="COG0651">
    <property type="taxonomic scope" value="Bacteria"/>
</dbReference>
<keyword evidence="11" id="KW-1185">Reference proteome</keyword>
<dbReference type="PANTHER" id="PTHR42682:SF4">
    <property type="entry name" value="NADH-UBIQUINONE_PLASTOQUINONE"/>
    <property type="match status" value="1"/>
</dbReference>
<evidence type="ECO:0000259" key="9">
    <source>
        <dbReference type="Pfam" id="PF00361"/>
    </source>
</evidence>
<evidence type="ECO:0000256" key="2">
    <source>
        <dbReference type="ARBA" id="ARBA00022475"/>
    </source>
</evidence>
<feature type="transmembrane region" description="Helical" evidence="8">
    <location>
        <begin position="78"/>
        <end position="98"/>
    </location>
</feature>
<dbReference type="GO" id="GO:0016491">
    <property type="term" value="F:oxidoreductase activity"/>
    <property type="evidence" value="ECO:0007669"/>
    <property type="project" value="UniProtKB-KW"/>
</dbReference>
<gene>
    <name evidence="10" type="ORF">DealDRAFT_2499</name>
</gene>
<reference evidence="10 11" key="1">
    <citation type="submission" date="2009-02" db="EMBL/GenBank/DDBJ databases">
        <title>Sequencing of the draft genome and assembly of Dethiobacter alkaliphilus AHT 1.</title>
        <authorList>
            <consortium name="US DOE Joint Genome Institute (JGI-PGF)"/>
            <person name="Lucas S."/>
            <person name="Copeland A."/>
            <person name="Lapidus A."/>
            <person name="Glavina del Rio T."/>
            <person name="Dalin E."/>
            <person name="Tice H."/>
            <person name="Bruce D."/>
            <person name="Goodwin L."/>
            <person name="Pitluck S."/>
            <person name="Larimer F."/>
            <person name="Land M.L."/>
            <person name="Hauser L."/>
            <person name="Muyzer G."/>
        </authorList>
    </citation>
    <scope>NUCLEOTIDE SEQUENCE [LARGE SCALE GENOMIC DNA]</scope>
    <source>
        <strain evidence="10 11">AHT 1</strain>
    </source>
</reference>
<evidence type="ECO:0000313" key="10">
    <source>
        <dbReference type="EMBL" id="EEG76673.1"/>
    </source>
</evidence>